<accession>A0A2G8R6X6</accession>
<evidence type="ECO:0000313" key="3">
    <source>
        <dbReference type="Proteomes" id="UP000231259"/>
    </source>
</evidence>
<organism evidence="2 3">
    <name type="scientific">Puniceibacterium antarcticum</name>
    <dbReference type="NCBI Taxonomy" id="1206336"/>
    <lineage>
        <taxon>Bacteria</taxon>
        <taxon>Pseudomonadati</taxon>
        <taxon>Pseudomonadota</taxon>
        <taxon>Alphaproteobacteria</taxon>
        <taxon>Rhodobacterales</taxon>
        <taxon>Paracoccaceae</taxon>
        <taxon>Puniceibacterium</taxon>
    </lineage>
</organism>
<keyword evidence="3" id="KW-1185">Reference proteome</keyword>
<name>A0A2G8R6X6_9RHOB</name>
<dbReference type="EMBL" id="AWWI01000170">
    <property type="protein sequence ID" value="PIL17171.1"/>
    <property type="molecule type" value="Genomic_DNA"/>
</dbReference>
<feature type="domain" description="YitH/HolE acetyltransferase (GNAT)" evidence="1">
    <location>
        <begin position="16"/>
        <end position="89"/>
    </location>
</feature>
<evidence type="ECO:0000259" key="1">
    <source>
        <dbReference type="Pfam" id="PF18014"/>
    </source>
</evidence>
<dbReference type="OrthoDB" id="8453373at2"/>
<sequence length="106" mass="11299">MLEELLNIGEVARCETGYVARRNFGRGAVIGPIVAQNASLALSMIRAMARPGEFLRIDTTPETEIAPHLKAMGLEYVGGGTSMVRGARRRATAPWSVMALASQAIG</sequence>
<proteinExistence type="predicted"/>
<dbReference type="Pfam" id="PF18014">
    <property type="entry name" value="Acetyltransf_18"/>
    <property type="match status" value="1"/>
</dbReference>
<dbReference type="RefSeq" id="WP_099913322.1">
    <property type="nucleotide sequence ID" value="NZ_AWWI01000170.1"/>
</dbReference>
<dbReference type="InterPro" id="IPR041496">
    <property type="entry name" value="YitH/HolE_GNAT"/>
</dbReference>
<dbReference type="Gene3D" id="3.40.630.90">
    <property type="match status" value="1"/>
</dbReference>
<gene>
    <name evidence="2" type="ORF">P775_24915</name>
</gene>
<comment type="caution">
    <text evidence="2">The sequence shown here is derived from an EMBL/GenBank/DDBJ whole genome shotgun (WGS) entry which is preliminary data.</text>
</comment>
<protein>
    <recommendedName>
        <fullName evidence="1">YitH/HolE acetyltransferase (GNAT) domain-containing protein</fullName>
    </recommendedName>
</protein>
<dbReference type="AlphaFoldDB" id="A0A2G8R6X6"/>
<dbReference type="Proteomes" id="UP000231259">
    <property type="component" value="Unassembled WGS sequence"/>
</dbReference>
<reference evidence="2 3" key="1">
    <citation type="submission" date="2013-09" db="EMBL/GenBank/DDBJ databases">
        <title>Genome sequencing of Phaeobacter antarcticus sp. nov. SM1211.</title>
        <authorList>
            <person name="Zhang X.-Y."/>
            <person name="Liu C."/>
            <person name="Chen X.-L."/>
            <person name="Xie B.-B."/>
            <person name="Qin Q.-L."/>
            <person name="Rong J.-C."/>
            <person name="Zhang Y.-Z."/>
        </authorList>
    </citation>
    <scope>NUCLEOTIDE SEQUENCE [LARGE SCALE GENOMIC DNA]</scope>
    <source>
        <strain evidence="2 3">SM1211</strain>
    </source>
</reference>
<evidence type="ECO:0000313" key="2">
    <source>
        <dbReference type="EMBL" id="PIL17171.1"/>
    </source>
</evidence>